<dbReference type="AlphaFoldDB" id="A0A1M5GYV5"/>
<protein>
    <submittedName>
        <fullName evidence="3">Uncharacterized SAM-binding protein YcdF, DUF218 family</fullName>
    </submittedName>
</protein>
<feature type="transmembrane region" description="Helical" evidence="1">
    <location>
        <begin position="15"/>
        <end position="35"/>
    </location>
</feature>
<keyword evidence="1" id="KW-0812">Transmembrane</keyword>
<dbReference type="OrthoDB" id="9809813at2"/>
<feature type="domain" description="DUF218" evidence="2">
    <location>
        <begin position="114"/>
        <end position="247"/>
    </location>
</feature>
<dbReference type="Proteomes" id="UP000184520">
    <property type="component" value="Unassembled WGS sequence"/>
</dbReference>
<evidence type="ECO:0000256" key="1">
    <source>
        <dbReference type="SAM" id="Phobius"/>
    </source>
</evidence>
<sequence>MESLAISFIKYTVKLVLSPLVMSFIVCIIGALCHLKQPKKRFGAGLVGLGVVWLLLCSQFVFSNAILRPLEYAYPPITLKDEAWQNARYLYTPGCYFYDVDTVEVSQWPRCSLTRLTQTAMMARISGKPIIVSAGHFLEDVNTDYAEQAKRFTQTLTDSPVIALSIGTNTEEELSALYAFTGDQPIAVITSATHMKRLMLLAQRIGFSKLTPVPVEHLSPPAFDITLNIPSLNSIQNTERALYEYFGLLFEHLRAE</sequence>
<evidence type="ECO:0000259" key="2">
    <source>
        <dbReference type="Pfam" id="PF02698"/>
    </source>
</evidence>
<dbReference type="InterPro" id="IPR003848">
    <property type="entry name" value="DUF218"/>
</dbReference>
<feature type="transmembrane region" description="Helical" evidence="1">
    <location>
        <begin position="42"/>
        <end position="62"/>
    </location>
</feature>
<evidence type="ECO:0000313" key="3">
    <source>
        <dbReference type="EMBL" id="SHG08805.1"/>
    </source>
</evidence>
<dbReference type="Pfam" id="PF02698">
    <property type="entry name" value="DUF218"/>
    <property type="match status" value="1"/>
</dbReference>
<reference evidence="4" key="1">
    <citation type="submission" date="2016-11" db="EMBL/GenBank/DDBJ databases">
        <authorList>
            <person name="Varghese N."/>
            <person name="Submissions S."/>
        </authorList>
    </citation>
    <scope>NUCLEOTIDE SEQUENCE [LARGE SCALE GENOMIC DNA]</scope>
    <source>
        <strain evidence="4">CGMCC 1.8995</strain>
    </source>
</reference>
<organism evidence="3 4">
    <name type="scientific">Marisediminitalea aggregata</name>
    <dbReference type="NCBI Taxonomy" id="634436"/>
    <lineage>
        <taxon>Bacteria</taxon>
        <taxon>Pseudomonadati</taxon>
        <taxon>Pseudomonadota</taxon>
        <taxon>Gammaproteobacteria</taxon>
        <taxon>Alteromonadales</taxon>
        <taxon>Alteromonadaceae</taxon>
        <taxon>Marisediminitalea</taxon>
    </lineage>
</organism>
<keyword evidence="4" id="KW-1185">Reference proteome</keyword>
<evidence type="ECO:0000313" key="4">
    <source>
        <dbReference type="Proteomes" id="UP000184520"/>
    </source>
</evidence>
<dbReference type="EMBL" id="FQWD01000002">
    <property type="protein sequence ID" value="SHG08805.1"/>
    <property type="molecule type" value="Genomic_DNA"/>
</dbReference>
<proteinExistence type="predicted"/>
<dbReference type="STRING" id="634436.SAMN05216361_1230"/>
<name>A0A1M5GYV5_9ALTE</name>
<keyword evidence="1" id="KW-0472">Membrane</keyword>
<gene>
    <name evidence="3" type="ORF">SAMN05216361_1230</name>
</gene>
<accession>A0A1M5GYV5</accession>
<keyword evidence="1" id="KW-1133">Transmembrane helix</keyword>
<dbReference type="RefSeq" id="WP_073319451.1">
    <property type="nucleotide sequence ID" value="NZ_FQWD01000002.1"/>
</dbReference>